<dbReference type="GO" id="GO:0030527">
    <property type="term" value="F:structural constituent of chromatin"/>
    <property type="evidence" value="ECO:0007669"/>
    <property type="project" value="InterPro"/>
</dbReference>
<dbReference type="EMBL" id="GG693860">
    <property type="protein sequence ID" value="EES53537.1"/>
    <property type="molecule type" value="Genomic_DNA"/>
</dbReference>
<keyword evidence="3 5" id="KW-0238">DNA-binding</keyword>
<comment type="similarity">
    <text evidence="1 4">Belongs to the bacterial histone-like protein family.</text>
</comment>
<dbReference type="Pfam" id="PF00216">
    <property type="entry name" value="Bac_DNA_binding"/>
    <property type="match status" value="1"/>
</dbReference>
<dbReference type="GO" id="GO:0030261">
    <property type="term" value="P:chromosome condensation"/>
    <property type="evidence" value="ECO:0007669"/>
    <property type="project" value="UniProtKB-KW"/>
</dbReference>
<dbReference type="CDD" id="cd13836">
    <property type="entry name" value="IHF_B"/>
    <property type="match status" value="1"/>
</dbReference>
<dbReference type="Gene3D" id="4.10.520.10">
    <property type="entry name" value="IHF-like DNA-binding proteins"/>
    <property type="match status" value="1"/>
</dbReference>
<accession>C6HV23</accession>
<dbReference type="InterPro" id="IPR000119">
    <property type="entry name" value="Hist_DNA-bd"/>
</dbReference>
<gene>
    <name evidence="5" type="ORF">UBAL3_78220003</name>
</gene>
<evidence type="ECO:0000313" key="6">
    <source>
        <dbReference type="Proteomes" id="UP000009374"/>
    </source>
</evidence>
<dbReference type="AlphaFoldDB" id="C6HV23"/>
<proteinExistence type="inferred from homology"/>
<dbReference type="GO" id="GO:0005829">
    <property type="term" value="C:cytosol"/>
    <property type="evidence" value="ECO:0007669"/>
    <property type="project" value="TreeGrafter"/>
</dbReference>
<sequence length="96" mass="11034">MTKGELVQKLARQFPGIRREDARIMIDLFLESMKEGLREGDTVELRDFGVLRVRTRSERKARNPRTGTSVVVGSKKVPYFKQSRILKAMLKSKPAE</sequence>
<dbReference type="SMART" id="SM00411">
    <property type="entry name" value="BHL"/>
    <property type="match status" value="1"/>
</dbReference>
<dbReference type="PANTHER" id="PTHR33175:SF3">
    <property type="entry name" value="DNA-BINDING PROTEIN HU-BETA"/>
    <property type="match status" value="1"/>
</dbReference>
<dbReference type="Proteomes" id="UP000009374">
    <property type="component" value="Unassembled WGS sequence"/>
</dbReference>
<organism evidence="5 6">
    <name type="scientific">Leptospirillum ferrodiazotrophum</name>
    <dbReference type="NCBI Taxonomy" id="412449"/>
    <lineage>
        <taxon>Bacteria</taxon>
        <taxon>Pseudomonadati</taxon>
        <taxon>Nitrospirota</taxon>
        <taxon>Nitrospiria</taxon>
        <taxon>Nitrospirales</taxon>
        <taxon>Nitrospiraceae</taxon>
        <taxon>Leptospirillum</taxon>
    </lineage>
</organism>
<dbReference type="PRINTS" id="PR01727">
    <property type="entry name" value="DNABINDINGHU"/>
</dbReference>
<dbReference type="PANTHER" id="PTHR33175">
    <property type="entry name" value="DNA-BINDING PROTEIN HU"/>
    <property type="match status" value="1"/>
</dbReference>
<dbReference type="SUPFAM" id="SSF47729">
    <property type="entry name" value="IHF-like DNA-binding proteins"/>
    <property type="match status" value="1"/>
</dbReference>
<evidence type="ECO:0000256" key="3">
    <source>
        <dbReference type="ARBA" id="ARBA00023125"/>
    </source>
</evidence>
<keyword evidence="6" id="KW-1185">Reference proteome</keyword>
<dbReference type="GO" id="GO:0003677">
    <property type="term" value="F:DNA binding"/>
    <property type="evidence" value="ECO:0007669"/>
    <property type="project" value="UniProtKB-KW"/>
</dbReference>
<keyword evidence="2" id="KW-0226">DNA condensation</keyword>
<protein>
    <submittedName>
        <fullName evidence="5">Histone family protein DNA-binding protein</fullName>
    </submittedName>
</protein>
<evidence type="ECO:0000313" key="5">
    <source>
        <dbReference type="EMBL" id="EES53537.1"/>
    </source>
</evidence>
<evidence type="ECO:0000256" key="2">
    <source>
        <dbReference type="ARBA" id="ARBA00023067"/>
    </source>
</evidence>
<evidence type="ECO:0000256" key="4">
    <source>
        <dbReference type="RuleBase" id="RU003939"/>
    </source>
</evidence>
<reference evidence="5 6" key="1">
    <citation type="journal article" date="2009" name="Appl. Environ. Microbiol.">
        <title>Community genomic and proteomic analyses of chemoautotrophic iron-oxidizing "Leptospirillum rubarum" (Group II) and "Leptospirillum ferrodiazotrophum" (Group III) bacteria in acid mine drainage biofilms.</title>
        <authorList>
            <person name="Goltsman D.S."/>
            <person name="Denef V.J."/>
            <person name="Singer S.W."/>
            <person name="VerBerkmoes N.C."/>
            <person name="Lefsrud M."/>
            <person name="Mueller R.S."/>
            <person name="Dick G.J."/>
            <person name="Sun C.L."/>
            <person name="Wheeler K.E."/>
            <person name="Zemla A."/>
            <person name="Baker B.J."/>
            <person name="Hauser L."/>
            <person name="Land M."/>
            <person name="Shah M.B."/>
            <person name="Thelen M.P."/>
            <person name="Hettich R.L."/>
            <person name="Banfield J.F."/>
        </authorList>
    </citation>
    <scope>NUCLEOTIDE SEQUENCE [LARGE SCALE GENOMIC DNA]</scope>
</reference>
<dbReference type="InterPro" id="IPR010992">
    <property type="entry name" value="IHF-like_DNA-bd_dom_sf"/>
</dbReference>
<evidence type="ECO:0000256" key="1">
    <source>
        <dbReference type="ARBA" id="ARBA00010529"/>
    </source>
</evidence>
<name>C6HV23_9BACT</name>